<feature type="transmembrane region" description="Helical" evidence="2">
    <location>
        <begin position="574"/>
        <end position="594"/>
    </location>
</feature>
<evidence type="ECO:0000256" key="2">
    <source>
        <dbReference type="SAM" id="Phobius"/>
    </source>
</evidence>
<feature type="transmembrane region" description="Helical" evidence="2">
    <location>
        <begin position="549"/>
        <end position="568"/>
    </location>
</feature>
<feature type="transmembrane region" description="Helical" evidence="2">
    <location>
        <begin position="490"/>
        <end position="514"/>
    </location>
</feature>
<evidence type="ECO:0000313" key="5">
    <source>
        <dbReference type="Proteomes" id="UP001062776"/>
    </source>
</evidence>
<dbReference type="InterPro" id="IPR005625">
    <property type="entry name" value="PepSY-ass_TM"/>
</dbReference>
<dbReference type="Proteomes" id="UP001062776">
    <property type="component" value="Unassembled WGS sequence"/>
</dbReference>
<proteinExistence type="predicted"/>
<dbReference type="InterPro" id="IPR000409">
    <property type="entry name" value="BEACH_dom"/>
</dbReference>
<feature type="transmembrane region" description="Helical" evidence="2">
    <location>
        <begin position="448"/>
        <end position="469"/>
    </location>
</feature>
<dbReference type="PANTHER" id="PTHR34219:SF9">
    <property type="entry name" value="IRON-REGULATED INNER MEMBRANE PROTEIN"/>
    <property type="match status" value="1"/>
</dbReference>
<keyword evidence="2" id="KW-0812">Transmembrane</keyword>
<feature type="region of interest" description="Disordered" evidence="1">
    <location>
        <begin position="245"/>
        <end position="271"/>
    </location>
</feature>
<organism evidence="4 5">
    <name type="scientific">Asaia krungthepensis NRIC 0535</name>
    <dbReference type="NCBI Taxonomy" id="1307925"/>
    <lineage>
        <taxon>Bacteria</taxon>
        <taxon>Pseudomonadati</taxon>
        <taxon>Pseudomonadota</taxon>
        <taxon>Alphaproteobacteria</taxon>
        <taxon>Acetobacterales</taxon>
        <taxon>Acetobacteraceae</taxon>
        <taxon>Asaia</taxon>
    </lineage>
</organism>
<dbReference type="Pfam" id="PF03929">
    <property type="entry name" value="PepSY_TM"/>
    <property type="match status" value="1"/>
</dbReference>
<name>A0ABQ0PWH5_9PROT</name>
<dbReference type="RefSeq" id="WP_264814033.1">
    <property type="nucleotide sequence ID" value="NZ_BAPV01000002.1"/>
</dbReference>
<evidence type="ECO:0000256" key="1">
    <source>
        <dbReference type="SAM" id="MobiDB-lite"/>
    </source>
</evidence>
<reference evidence="4" key="1">
    <citation type="submission" date="2013-04" db="EMBL/GenBank/DDBJ databases">
        <title>The genome sequencing project of 58 acetic acid bacteria.</title>
        <authorList>
            <person name="Okamoto-Kainuma A."/>
            <person name="Ishikawa M."/>
            <person name="Umino S."/>
            <person name="Koizumi Y."/>
            <person name="Shiwa Y."/>
            <person name="Yoshikawa H."/>
            <person name="Matsutani M."/>
            <person name="Matsushita K."/>
        </authorList>
    </citation>
    <scope>NUCLEOTIDE SEQUENCE</scope>
    <source>
        <strain evidence="4">NRIC 0535</strain>
    </source>
</reference>
<dbReference type="PROSITE" id="PS50197">
    <property type="entry name" value="BEACH"/>
    <property type="match status" value="1"/>
</dbReference>
<feature type="domain" description="BEACH" evidence="3">
    <location>
        <begin position="1"/>
        <end position="92"/>
    </location>
</feature>
<feature type="compositionally biased region" description="Basic and acidic residues" evidence="1">
    <location>
        <begin position="298"/>
        <end position="321"/>
    </location>
</feature>
<feature type="transmembrane region" description="Helical" evidence="2">
    <location>
        <begin position="150"/>
        <end position="176"/>
    </location>
</feature>
<dbReference type="EMBL" id="BAPV01000002">
    <property type="protein sequence ID" value="GBQ83318.1"/>
    <property type="molecule type" value="Genomic_DNA"/>
</dbReference>
<feature type="region of interest" description="Disordered" evidence="1">
    <location>
        <begin position="298"/>
        <end position="341"/>
    </location>
</feature>
<evidence type="ECO:0000313" key="4">
    <source>
        <dbReference type="EMBL" id="GBQ83318.1"/>
    </source>
</evidence>
<evidence type="ECO:0000259" key="3">
    <source>
        <dbReference type="PROSITE" id="PS50197"/>
    </source>
</evidence>
<feature type="transmembrane region" description="Helical" evidence="2">
    <location>
        <begin position="196"/>
        <end position="220"/>
    </location>
</feature>
<feature type="transmembrane region" description="Helical" evidence="2">
    <location>
        <begin position="16"/>
        <end position="38"/>
    </location>
</feature>
<gene>
    <name evidence="4" type="ORF">AA0535_0218</name>
</gene>
<sequence>MKLRADIVAVYREVHSWVGVVAGLFLFIAFYAGAITMFEPALESWMTPRPALPQPVSLERTPELLEKAFMAFPQARRQYSIVVAPDAAHPARLVWPLSEGRHGHGSATVMMAALDAQGQLVTVTRRPSPVAQVIDVIHQRMGLPLPHETAMIVMGFIALGYALALVSGTLVFLPALARGLFAVRLVGGARRKWLDLHNLLGFCSLPFHIVMALTSVVFAFHDVIFSVQAGFLAGEHRGAEHGALQGTVGQGHARSSREAVHSATADQGSAGRAVGDRIVIGSAGKDPVLRNGDSIHHKAAEGDRRESKSHLSPHDEDDRPAMDGTVSHGKGPTAEASRVMPPDRILARIAEIAPGFVPDTLDYAQRRSRERGGAAPSAPGGSLTLRVSGHDAAHVMRGPNSGFATLDPITGALLWKDYLPGQQSAGFAALTSFFALHFGSYGGAPIRWAYLILGFAGAFLFYTGSRLWIAVRRRREKASGQRVDTRGTLVLSRLTTGCCTGCMAGIALILGAGLVAPGLLDEQGTYRLYQGVFWLLMVLSFLHTRMEGVLLRFTGALHALLAIIVLYRGGGTDFVTWSVVLIALGLAVSLIYLARRMSKPYAA</sequence>
<keyword evidence="2" id="KW-1133">Transmembrane helix</keyword>
<accession>A0ABQ0PWH5</accession>
<dbReference type="PANTHER" id="PTHR34219">
    <property type="entry name" value="IRON-REGULATED INNER MEMBRANE PROTEIN-RELATED"/>
    <property type="match status" value="1"/>
</dbReference>
<keyword evidence="5" id="KW-1185">Reference proteome</keyword>
<feature type="transmembrane region" description="Helical" evidence="2">
    <location>
        <begin position="526"/>
        <end position="542"/>
    </location>
</feature>
<keyword evidence="2" id="KW-0472">Membrane</keyword>
<protein>
    <recommendedName>
        <fullName evidence="3">BEACH domain-containing protein</fullName>
    </recommendedName>
</protein>
<comment type="caution">
    <text evidence="4">The sequence shown here is derived from an EMBL/GenBank/DDBJ whole genome shotgun (WGS) entry which is preliminary data.</text>
</comment>